<comment type="catalytic activity">
    <reaction evidence="1 11 12">
        <text>(2S,3R)-3-hydroxybutane-1,2,3-tricarboxylate = pyruvate + succinate</text>
        <dbReference type="Rhea" id="RHEA:16809"/>
        <dbReference type="ChEBI" id="CHEBI:15361"/>
        <dbReference type="ChEBI" id="CHEBI:30031"/>
        <dbReference type="ChEBI" id="CHEBI:57429"/>
        <dbReference type="EC" id="4.1.3.30"/>
    </reaction>
</comment>
<gene>
    <name evidence="11" type="primary">prpB</name>
    <name evidence="13" type="ORF">CKO25_13070</name>
</gene>
<dbReference type="FunFam" id="3.20.20.60:FF:000009">
    <property type="entry name" value="2-methylisocitrate lyase"/>
    <property type="match status" value="1"/>
</dbReference>
<dbReference type="InterPro" id="IPR040442">
    <property type="entry name" value="Pyrv_kinase-like_dom_sf"/>
</dbReference>
<feature type="binding site" evidence="11">
    <location>
        <position position="240"/>
    </location>
    <ligand>
        <name>substrate</name>
    </ligand>
</feature>
<dbReference type="PROSITE" id="PS00161">
    <property type="entry name" value="ISOCITRATE_LYASE"/>
    <property type="match status" value="1"/>
</dbReference>
<evidence type="ECO:0000256" key="2">
    <source>
        <dbReference type="ARBA" id="ARBA00001946"/>
    </source>
</evidence>
<dbReference type="GO" id="GO:0000287">
    <property type="term" value="F:magnesium ion binding"/>
    <property type="evidence" value="ECO:0007669"/>
    <property type="project" value="UniProtKB-UniRule"/>
</dbReference>
<feature type="binding site" evidence="11">
    <location>
        <position position="88"/>
    </location>
    <ligand>
        <name>Mg(2+)</name>
        <dbReference type="ChEBI" id="CHEBI:18420"/>
    </ligand>
</feature>
<feature type="binding site" evidence="11">
    <location>
        <position position="269"/>
    </location>
    <ligand>
        <name>substrate</name>
    </ligand>
</feature>
<evidence type="ECO:0000256" key="4">
    <source>
        <dbReference type="ARBA" id="ARBA00012260"/>
    </source>
</evidence>
<comment type="subunit">
    <text evidence="8 11">Homotetramer; dimer of dimers.</text>
</comment>
<dbReference type="GO" id="GO:0019629">
    <property type="term" value="P:propionate catabolic process, 2-methylcitrate cycle"/>
    <property type="evidence" value="ECO:0007669"/>
    <property type="project" value="UniProtKB-UniRule"/>
</dbReference>
<evidence type="ECO:0000256" key="11">
    <source>
        <dbReference type="HAMAP-Rule" id="MF_01939"/>
    </source>
</evidence>
<dbReference type="SUPFAM" id="SSF51621">
    <property type="entry name" value="Phosphoenolpyruvate/pyruvate domain"/>
    <property type="match status" value="1"/>
</dbReference>
<evidence type="ECO:0000256" key="5">
    <source>
        <dbReference type="ARBA" id="ARBA00022723"/>
    </source>
</evidence>
<dbReference type="Proteomes" id="UP001138802">
    <property type="component" value="Unassembled WGS sequence"/>
</dbReference>
<dbReference type="InterPro" id="IPR018523">
    <property type="entry name" value="Isocitrate_lyase_ph_CS"/>
</dbReference>
<organism evidence="13 14">
    <name type="scientific">Thiocapsa imhoffii</name>
    <dbReference type="NCBI Taxonomy" id="382777"/>
    <lineage>
        <taxon>Bacteria</taxon>
        <taxon>Pseudomonadati</taxon>
        <taxon>Pseudomonadota</taxon>
        <taxon>Gammaproteobacteria</taxon>
        <taxon>Chromatiales</taxon>
        <taxon>Chromatiaceae</taxon>
        <taxon>Thiocapsa</taxon>
    </lineage>
</organism>
<keyword evidence="5 11" id="KW-0479">Metal-binding</keyword>
<evidence type="ECO:0000313" key="13">
    <source>
        <dbReference type="EMBL" id="MBK1645557.1"/>
    </source>
</evidence>
<dbReference type="InterPro" id="IPR012695">
    <property type="entry name" value="PrpB"/>
</dbReference>
<evidence type="ECO:0000256" key="7">
    <source>
        <dbReference type="ARBA" id="ARBA00023239"/>
    </source>
</evidence>
<dbReference type="AlphaFoldDB" id="A0A9X1B975"/>
<keyword evidence="14" id="KW-1185">Reference proteome</keyword>
<dbReference type="EC" id="4.1.3.30" evidence="4 11"/>
<dbReference type="EMBL" id="NRSD01000013">
    <property type="protein sequence ID" value="MBK1645557.1"/>
    <property type="molecule type" value="Genomic_DNA"/>
</dbReference>
<protein>
    <recommendedName>
        <fullName evidence="10 11">2-methylisocitrate lyase</fullName>
        <shortName evidence="11">2-MIC</shortName>
        <shortName evidence="11">MICL</shortName>
        <ecNumber evidence="4 11">4.1.3.30</ecNumber>
    </recommendedName>
    <alternativeName>
        <fullName evidence="11">(2R,3S)-2-methylisocitrate lyase</fullName>
    </alternativeName>
</protein>
<evidence type="ECO:0000256" key="10">
    <source>
        <dbReference type="ARBA" id="ARBA00073849"/>
    </source>
</evidence>
<evidence type="ECO:0000256" key="1">
    <source>
        <dbReference type="ARBA" id="ARBA00001050"/>
    </source>
</evidence>
<dbReference type="InterPro" id="IPR015813">
    <property type="entry name" value="Pyrv/PenolPyrv_kinase-like_dom"/>
</dbReference>
<dbReference type="PANTHER" id="PTHR42905:SF5">
    <property type="entry name" value="CARBOXYVINYL-CARBOXYPHOSPHONATE PHOSPHORYLMUTASE, CHLOROPLASTIC"/>
    <property type="match status" value="1"/>
</dbReference>
<comment type="similarity">
    <text evidence="3 11 12">Belongs to the isocitrate lyase/PEP mutase superfamily. Methylisocitrate lyase family.</text>
</comment>
<proteinExistence type="inferred from homology"/>
<accession>A0A9X1B975</accession>
<sequence length="295" mass="31825">MTEPRTPGARLRIAVEDEHPLQVVGAVNAYHAMMAERTGYRALYLSGGGVAACSYGIPDLGMTSLDNVLEDVRRITDATSLPLLVDADTGWGGAFNIARTVRLMNRAGAAGCHIEDQVAAKRCGHRPGKAVVSKEEMVDRIKAAVDARTDDFVIMARTDALAVEGIDAAIERAIACVEAGADMIFPEAMTELAQYEQFVAAVKVPVLANITEFGATPYFTTTELGAVGVGLVLYPLSAFRAMNLAALKVYEAIRRDGTQAGVVDLMQTRMDLYDFLNYHGFEQKLDALFEQGKSD</sequence>
<comment type="caution">
    <text evidence="13">The sequence shown here is derived from an EMBL/GenBank/DDBJ whole genome shotgun (WGS) entry which is preliminary data.</text>
</comment>
<dbReference type="RefSeq" id="WP_200388369.1">
    <property type="nucleotide sequence ID" value="NZ_NRSD01000013.1"/>
</dbReference>
<comment type="cofactor">
    <cofactor evidence="2 11">
        <name>Mg(2+)</name>
        <dbReference type="ChEBI" id="CHEBI:18420"/>
    </cofactor>
</comment>
<comment type="pathway">
    <text evidence="11 12">Organic acid metabolism; propanoate degradation.</text>
</comment>
<evidence type="ECO:0000256" key="8">
    <source>
        <dbReference type="ARBA" id="ARBA00044762"/>
    </source>
</evidence>
<name>A0A9X1B975_9GAMM</name>
<keyword evidence="6 11" id="KW-0460">Magnesium</keyword>
<dbReference type="NCBIfam" id="NF008455">
    <property type="entry name" value="PRK11320.1"/>
    <property type="match status" value="1"/>
</dbReference>
<feature type="binding site" evidence="11">
    <location>
        <position position="86"/>
    </location>
    <ligand>
        <name>Mg(2+)</name>
        <dbReference type="ChEBI" id="CHEBI:18420"/>
    </ligand>
</feature>
<feature type="binding site" evidence="11">
    <location>
        <position position="157"/>
    </location>
    <ligand>
        <name>substrate</name>
    </ligand>
</feature>
<dbReference type="HAMAP" id="MF_01939">
    <property type="entry name" value="PrpB"/>
    <property type="match status" value="1"/>
</dbReference>
<evidence type="ECO:0000256" key="6">
    <source>
        <dbReference type="ARBA" id="ARBA00022842"/>
    </source>
</evidence>
<reference evidence="13 14" key="1">
    <citation type="journal article" date="2020" name="Microorganisms">
        <title>Osmotic Adaptation and Compatible Solute Biosynthesis of Phototrophic Bacteria as Revealed from Genome Analyses.</title>
        <authorList>
            <person name="Imhoff J.F."/>
            <person name="Rahn T."/>
            <person name="Kunzel S."/>
            <person name="Keller A."/>
            <person name="Neulinger S.C."/>
        </authorList>
    </citation>
    <scope>NUCLEOTIDE SEQUENCE [LARGE SCALE GENOMIC DNA]</scope>
    <source>
        <strain evidence="13 14">DSM 21303</strain>
    </source>
</reference>
<evidence type="ECO:0000256" key="9">
    <source>
        <dbReference type="ARBA" id="ARBA00057039"/>
    </source>
</evidence>
<comment type="function">
    <text evidence="12">Catalyzes the thermodynamically favored C-C bond cleavage of (2R,3S)-2-methylisocitrate to yield pyruvate and succinate.</text>
</comment>
<dbReference type="InterPro" id="IPR039556">
    <property type="entry name" value="ICL/PEPM"/>
</dbReference>
<comment type="function">
    <text evidence="9">Involved in the catabolism of short chain fatty acids (SCFA) via the 2-methylcitrate cycle I (propionate degradation route). Catalyzes the thermodynamically favored C-C bond cleavage of (2R,3S)-2-methylisocitrate to yield pyruvate and succinate via an alpha-carboxy-carbanion intermediate.</text>
</comment>
<feature type="binding site" evidence="11">
    <location>
        <position position="187"/>
    </location>
    <ligand>
        <name>substrate</name>
    </ligand>
</feature>
<dbReference type="CDD" id="cd00377">
    <property type="entry name" value="ICL_PEPM"/>
    <property type="match status" value="1"/>
</dbReference>
<feature type="binding site" evidence="11">
    <location>
        <begin position="209"/>
        <end position="211"/>
    </location>
    <ligand>
        <name>substrate</name>
    </ligand>
</feature>
<dbReference type="NCBIfam" id="TIGR02317">
    <property type="entry name" value="prpB"/>
    <property type="match status" value="1"/>
</dbReference>
<dbReference type="Gene3D" id="3.20.20.60">
    <property type="entry name" value="Phosphoenolpyruvate-binding domains"/>
    <property type="match status" value="1"/>
</dbReference>
<dbReference type="PANTHER" id="PTHR42905">
    <property type="entry name" value="PHOSPHOENOLPYRUVATE CARBOXYLASE"/>
    <property type="match status" value="1"/>
</dbReference>
<comment type="function">
    <text evidence="11">Involved in the catabolism of short chain fatty acids (SCFA) via the 2-methylcitrate cycle (propionate degradation route). Catalyzes the thermodynamically favored C-C bond cleavage of (2R,3S)-2-methylisocitrate to yield pyruvate and succinate via an alpha-carboxy-carbanion intermediate.</text>
</comment>
<feature type="binding site" evidence="11">
    <location>
        <begin position="123"/>
        <end position="124"/>
    </location>
    <ligand>
        <name>substrate</name>
    </ligand>
</feature>
<keyword evidence="7 11" id="KW-0456">Lyase</keyword>
<evidence type="ECO:0000313" key="14">
    <source>
        <dbReference type="Proteomes" id="UP001138802"/>
    </source>
</evidence>
<evidence type="ECO:0000256" key="3">
    <source>
        <dbReference type="ARBA" id="ARBA00009282"/>
    </source>
</evidence>
<feature type="binding site" evidence="11">
    <location>
        <begin position="46"/>
        <end position="48"/>
    </location>
    <ligand>
        <name>substrate</name>
    </ligand>
</feature>
<dbReference type="Pfam" id="PF13714">
    <property type="entry name" value="PEP_mutase"/>
    <property type="match status" value="1"/>
</dbReference>
<dbReference type="GO" id="GO:0046421">
    <property type="term" value="F:methylisocitrate lyase activity"/>
    <property type="evidence" value="ECO:0007669"/>
    <property type="project" value="UniProtKB-UniRule"/>
</dbReference>
<evidence type="ECO:0000256" key="12">
    <source>
        <dbReference type="RuleBase" id="RU361121"/>
    </source>
</evidence>